<dbReference type="Pfam" id="PF13144">
    <property type="entry name" value="ChapFlgA"/>
    <property type="match status" value="1"/>
</dbReference>
<dbReference type="InterPro" id="IPR013974">
    <property type="entry name" value="SAF"/>
</dbReference>
<keyword evidence="10" id="KW-1185">Reference proteome</keyword>
<protein>
    <recommendedName>
        <fullName evidence="3 7">Flagella basal body P-ring formation protein FlgA</fullName>
    </recommendedName>
</protein>
<dbReference type="NCBIfam" id="TIGR03170">
    <property type="entry name" value="flgA_cterm"/>
    <property type="match status" value="1"/>
</dbReference>
<keyword evidence="9" id="KW-0966">Cell projection</keyword>
<evidence type="ECO:0000256" key="7">
    <source>
        <dbReference type="RuleBase" id="RU362063"/>
    </source>
</evidence>
<gene>
    <name evidence="9" type="primary">flgA</name>
    <name evidence="9" type="ORF">PXX05_07015</name>
</gene>
<comment type="similarity">
    <text evidence="2 7">Belongs to the FlgA family.</text>
</comment>
<dbReference type="InterPro" id="IPR039246">
    <property type="entry name" value="Flagellar_FlgA"/>
</dbReference>
<dbReference type="RefSeq" id="WP_275090350.1">
    <property type="nucleotide sequence ID" value="NZ_CP119078.1"/>
</dbReference>
<evidence type="ECO:0000256" key="5">
    <source>
        <dbReference type="ARBA" id="ARBA00022764"/>
    </source>
</evidence>
<comment type="subcellular location">
    <subcellularLocation>
        <location evidence="1 7">Periplasm</location>
    </subcellularLocation>
</comment>
<dbReference type="Proteomes" id="UP001222087">
    <property type="component" value="Chromosome"/>
</dbReference>
<dbReference type="InterPro" id="IPR017585">
    <property type="entry name" value="SAF_FlgA"/>
</dbReference>
<evidence type="ECO:0000256" key="1">
    <source>
        <dbReference type="ARBA" id="ARBA00004418"/>
    </source>
</evidence>
<dbReference type="InterPro" id="IPR041231">
    <property type="entry name" value="FlgA_N"/>
</dbReference>
<comment type="function">
    <text evidence="6 7">Involved in the assembly process of the P-ring formation. It may associate with FlgF on the rod constituting a structure essential for the P-ring assembly or may act as a modulator protein for the P-ring assembly.</text>
</comment>
<dbReference type="EMBL" id="CP119078">
    <property type="protein sequence ID" value="WED44530.1"/>
    <property type="molecule type" value="Genomic_DNA"/>
</dbReference>
<evidence type="ECO:0000256" key="2">
    <source>
        <dbReference type="ARBA" id="ARBA00010474"/>
    </source>
</evidence>
<name>A0ABY8AYF3_9GAMM</name>
<organism evidence="9 10">
    <name type="scientific">Legionella cardiaca</name>
    <dbReference type="NCBI Taxonomy" id="1071983"/>
    <lineage>
        <taxon>Bacteria</taxon>
        <taxon>Pseudomonadati</taxon>
        <taxon>Pseudomonadota</taxon>
        <taxon>Gammaproteobacteria</taxon>
        <taxon>Legionellales</taxon>
        <taxon>Legionellaceae</taxon>
        <taxon>Legionella</taxon>
    </lineage>
</organism>
<proteinExistence type="inferred from homology"/>
<evidence type="ECO:0000259" key="8">
    <source>
        <dbReference type="SMART" id="SM00858"/>
    </source>
</evidence>
<dbReference type="Pfam" id="PF17656">
    <property type="entry name" value="ChapFlgA_N"/>
    <property type="match status" value="1"/>
</dbReference>
<dbReference type="SMART" id="SM00858">
    <property type="entry name" value="SAF"/>
    <property type="match status" value="1"/>
</dbReference>
<keyword evidence="9" id="KW-0282">Flagellum</keyword>
<evidence type="ECO:0000256" key="6">
    <source>
        <dbReference type="ARBA" id="ARBA00025643"/>
    </source>
</evidence>
<feature type="domain" description="SAF" evidence="8">
    <location>
        <begin position="108"/>
        <end position="170"/>
    </location>
</feature>
<keyword evidence="5 7" id="KW-0574">Periplasm</keyword>
<evidence type="ECO:0000256" key="3">
    <source>
        <dbReference type="ARBA" id="ARBA00014754"/>
    </source>
</evidence>
<evidence type="ECO:0000313" key="9">
    <source>
        <dbReference type="EMBL" id="WED44530.1"/>
    </source>
</evidence>
<accession>A0ABY8AYF3</accession>
<sequence>MIRLIPGFLLFFVSQILFAEESQSLDLLKEKIENYVLTSLATEQNSKIQVTVDRIDSRLKLKPCAENHLEVFNPYSIPMLRATIMGVKCQESVNRWTLYVPIKVTVQKPVLVAKRPLTKGTMITENDLEIMEVDISQLKQGYFDKVEQVINQVSKTNVAQGSAITPLLLQAAVLVHKGEQVAIQAISDSFVVSMEGIALTDGAAGEMIRVKNLSSKKIIEAQVSATRQVKVPL</sequence>
<evidence type="ECO:0000313" key="10">
    <source>
        <dbReference type="Proteomes" id="UP001222087"/>
    </source>
</evidence>
<dbReference type="Gene3D" id="3.90.1210.10">
    <property type="entry name" value="Antifreeze-like/N-acetylneuraminic acid synthase C-terminal domain"/>
    <property type="match status" value="1"/>
</dbReference>
<evidence type="ECO:0000256" key="4">
    <source>
        <dbReference type="ARBA" id="ARBA00022729"/>
    </source>
</evidence>
<dbReference type="PANTHER" id="PTHR36307">
    <property type="entry name" value="FLAGELLA BASAL BODY P-RING FORMATION PROTEIN FLGA"/>
    <property type="match status" value="1"/>
</dbReference>
<reference evidence="9 10" key="1">
    <citation type="submission" date="2023-02" db="EMBL/GenBank/DDBJ databases">
        <title>Genome Sequence of L. cardiaca H63T.</title>
        <authorList>
            <person name="Lopez A.E."/>
            <person name="Cianciotto N.P."/>
        </authorList>
    </citation>
    <scope>NUCLEOTIDE SEQUENCE [LARGE SCALE GENOMIC DNA]</scope>
    <source>
        <strain evidence="9 10">H63</strain>
    </source>
</reference>
<dbReference type="Gene3D" id="2.30.30.760">
    <property type="match status" value="1"/>
</dbReference>
<dbReference type="CDD" id="cd11614">
    <property type="entry name" value="SAF_CpaB_FlgA_like"/>
    <property type="match status" value="1"/>
</dbReference>
<keyword evidence="9" id="KW-0969">Cilium</keyword>
<dbReference type="PANTHER" id="PTHR36307:SF1">
    <property type="entry name" value="FLAGELLA BASAL BODY P-RING FORMATION PROTEIN FLGA"/>
    <property type="match status" value="1"/>
</dbReference>
<keyword evidence="7" id="KW-1005">Bacterial flagellum biogenesis</keyword>
<keyword evidence="4" id="KW-0732">Signal</keyword>